<comment type="catalytic activity">
    <reaction evidence="13">
        <text>L-alpha-aminoacyl-L-lysine(out) = L-alpha-aminoacyl-L-lysine(in)</text>
        <dbReference type="Rhea" id="RHEA:79383"/>
        <dbReference type="ChEBI" id="CHEBI:229966"/>
    </reaction>
</comment>
<comment type="catalytic activity">
    <reaction evidence="8">
        <text>L-lysyl-L-alanine(out) = L-lysyl-L-alanine(in)</text>
        <dbReference type="Rhea" id="RHEA:79399"/>
        <dbReference type="ChEBI" id="CHEBI:229954"/>
    </reaction>
</comment>
<comment type="catalytic activity">
    <reaction evidence="15">
        <text>L-arginyl-L-alpha-amino acid(out) = L-arginyl-L-alpha-amino acid(in)</text>
        <dbReference type="Rhea" id="RHEA:79371"/>
        <dbReference type="ChEBI" id="CHEBI:84315"/>
    </reaction>
</comment>
<comment type="catalytic activity">
    <reaction evidence="12">
        <text>L-lysyl-L-alpha-amino acid(out) = L-lysyl-L-alpha-amino acid(in)</text>
        <dbReference type="Rhea" id="RHEA:79387"/>
        <dbReference type="ChEBI" id="CHEBI:229965"/>
    </reaction>
</comment>
<keyword evidence="3" id="KW-0813">Transport</keyword>
<comment type="catalytic activity">
    <reaction evidence="18">
        <text>L-histidyl-L-alpha-amino acid(out) = L-histidyl-L-alpha-amino acid(in)</text>
        <dbReference type="Rhea" id="RHEA:79379"/>
        <dbReference type="ChEBI" id="CHEBI:229964"/>
    </reaction>
</comment>
<dbReference type="PANTHER" id="PTHR23512">
    <property type="entry name" value="MAJOR FACILITATOR SUPERFAMILY DOMAIN-CONTAINING PROTEIN 1"/>
    <property type="match status" value="1"/>
</dbReference>
<protein>
    <recommendedName>
        <fullName evidence="21">Lysosomal dipeptide transporter MFSD1</fullName>
    </recommendedName>
    <alternativeName>
        <fullName evidence="22">Major facilitator superfamily domain-containing protein 1</fullName>
    </alternativeName>
</protein>
<keyword evidence="5 25" id="KW-1133">Transmembrane helix</keyword>
<evidence type="ECO:0000259" key="26">
    <source>
        <dbReference type="PROSITE" id="PS50850"/>
    </source>
</evidence>
<evidence type="ECO:0000256" key="9">
    <source>
        <dbReference type="ARBA" id="ARBA00044878"/>
    </source>
</evidence>
<name>A0ABQ6BH94_9BRAD</name>
<evidence type="ECO:0000256" key="16">
    <source>
        <dbReference type="ARBA" id="ARBA00044900"/>
    </source>
</evidence>
<evidence type="ECO:0000256" key="24">
    <source>
        <dbReference type="ARBA" id="ARBA00046376"/>
    </source>
</evidence>
<evidence type="ECO:0000256" key="21">
    <source>
        <dbReference type="ARBA" id="ARBA00044985"/>
    </source>
</evidence>
<feature type="transmembrane region" description="Helical" evidence="25">
    <location>
        <begin position="268"/>
        <end position="285"/>
    </location>
</feature>
<evidence type="ECO:0000256" key="13">
    <source>
        <dbReference type="ARBA" id="ARBA00044893"/>
    </source>
</evidence>
<evidence type="ECO:0000256" key="22">
    <source>
        <dbReference type="ARBA" id="ARBA00045018"/>
    </source>
</evidence>
<comment type="catalytic activity">
    <reaction evidence="20">
        <text>L-lysyl-glycine(out) = L-lysyl-glycine(in)</text>
        <dbReference type="Rhea" id="RHEA:79407"/>
        <dbReference type="ChEBI" id="CHEBI:191202"/>
    </reaction>
</comment>
<feature type="transmembrane region" description="Helical" evidence="25">
    <location>
        <begin position="236"/>
        <end position="261"/>
    </location>
</feature>
<evidence type="ECO:0000256" key="15">
    <source>
        <dbReference type="ARBA" id="ARBA00044899"/>
    </source>
</evidence>
<dbReference type="Proteomes" id="UP001156905">
    <property type="component" value="Unassembled WGS sequence"/>
</dbReference>
<evidence type="ECO:0000256" key="5">
    <source>
        <dbReference type="ARBA" id="ARBA00022989"/>
    </source>
</evidence>
<comment type="subunit">
    <text evidence="24">Homodimer. Interacts with lysosomal protein GLMP (via lumenal domain); the interaction starts while both proteins are still in the endoplasmic reticulum and is required for stabilization of MFSD1 in lysosomes but has no direct effect on its targeting to lysosomes or transporter activity.</text>
</comment>
<evidence type="ECO:0000256" key="4">
    <source>
        <dbReference type="ARBA" id="ARBA00022692"/>
    </source>
</evidence>
<reference evidence="28" key="1">
    <citation type="journal article" date="2019" name="Int. J. Syst. Evol. Microbiol.">
        <title>The Global Catalogue of Microorganisms (GCM) 10K type strain sequencing project: providing services to taxonomists for standard genome sequencing and annotation.</title>
        <authorList>
            <consortium name="The Broad Institute Genomics Platform"/>
            <consortium name="The Broad Institute Genome Sequencing Center for Infectious Disease"/>
            <person name="Wu L."/>
            <person name="Ma J."/>
        </authorList>
    </citation>
    <scope>NUCLEOTIDE SEQUENCE [LARGE SCALE GENOMIC DNA]</scope>
    <source>
        <strain evidence="28">NBRC 102520</strain>
    </source>
</reference>
<evidence type="ECO:0000256" key="7">
    <source>
        <dbReference type="ARBA" id="ARBA00023228"/>
    </source>
</evidence>
<keyword evidence="6 25" id="KW-0472">Membrane</keyword>
<accession>A0ABQ6BH94</accession>
<keyword evidence="28" id="KW-1185">Reference proteome</keyword>
<comment type="catalytic activity">
    <reaction evidence="11">
        <text>L-alpha-aminoacyl-L-histidine(out) = L-alpha-aminoacyl-L-histidine(in)</text>
        <dbReference type="Rhea" id="RHEA:79375"/>
        <dbReference type="ChEBI" id="CHEBI:229967"/>
    </reaction>
</comment>
<evidence type="ECO:0000256" key="12">
    <source>
        <dbReference type="ARBA" id="ARBA00044891"/>
    </source>
</evidence>
<dbReference type="EMBL" id="BSOW01000059">
    <property type="protein sequence ID" value="GLR91956.1"/>
    <property type="molecule type" value="Genomic_DNA"/>
</dbReference>
<organism evidence="27 28">
    <name type="scientific">Bradyrhizobium iriomotense</name>
    <dbReference type="NCBI Taxonomy" id="441950"/>
    <lineage>
        <taxon>Bacteria</taxon>
        <taxon>Pseudomonadati</taxon>
        <taxon>Pseudomonadota</taxon>
        <taxon>Alphaproteobacteria</taxon>
        <taxon>Hyphomicrobiales</taxon>
        <taxon>Nitrobacteraceae</taxon>
        <taxon>Bradyrhizobium</taxon>
    </lineage>
</organism>
<evidence type="ECO:0000256" key="8">
    <source>
        <dbReference type="ARBA" id="ARBA00044876"/>
    </source>
</evidence>
<evidence type="ECO:0000256" key="20">
    <source>
        <dbReference type="ARBA" id="ARBA00044924"/>
    </source>
</evidence>
<dbReference type="InterPro" id="IPR036259">
    <property type="entry name" value="MFS_trans_sf"/>
</dbReference>
<evidence type="ECO:0000256" key="1">
    <source>
        <dbReference type="ARBA" id="ARBA00004155"/>
    </source>
</evidence>
<feature type="transmembrane region" description="Helical" evidence="25">
    <location>
        <begin position="350"/>
        <end position="375"/>
    </location>
</feature>
<comment type="catalytic activity">
    <reaction evidence="14">
        <text>L-aspartyl-L-lysine(out) = L-aspartyl-L-lysine(in)</text>
        <dbReference type="Rhea" id="RHEA:79411"/>
        <dbReference type="ChEBI" id="CHEBI:229953"/>
    </reaction>
</comment>
<comment type="catalytic activity">
    <reaction evidence="10">
        <text>L-alpha-aminoacyl-L-arginine(out) = L-alpha-aminoacyl-L-arginine(in)</text>
        <dbReference type="Rhea" id="RHEA:79367"/>
        <dbReference type="ChEBI" id="CHEBI:229968"/>
    </reaction>
</comment>
<comment type="catalytic activity">
    <reaction evidence="19">
        <text>L-alanyl-L-lysine(out) = L-alanyl-L-lysine(in)</text>
        <dbReference type="Rhea" id="RHEA:79415"/>
        <dbReference type="ChEBI" id="CHEBI:192470"/>
    </reaction>
</comment>
<feature type="transmembrane region" description="Helical" evidence="25">
    <location>
        <begin position="72"/>
        <end position="91"/>
    </location>
</feature>
<dbReference type="Pfam" id="PF07690">
    <property type="entry name" value="MFS_1"/>
    <property type="match status" value="1"/>
</dbReference>
<feature type="transmembrane region" description="Helical" evidence="25">
    <location>
        <begin position="324"/>
        <end position="344"/>
    </location>
</feature>
<dbReference type="InterPro" id="IPR052187">
    <property type="entry name" value="MFSD1"/>
</dbReference>
<dbReference type="Gene3D" id="1.20.1250.20">
    <property type="entry name" value="MFS general substrate transporter like domains"/>
    <property type="match status" value="2"/>
</dbReference>
<feature type="transmembrane region" description="Helical" evidence="25">
    <location>
        <begin position="128"/>
        <end position="153"/>
    </location>
</feature>
<feature type="domain" description="Major facilitator superfamily (MFS) profile" evidence="26">
    <location>
        <begin position="7"/>
        <end position="379"/>
    </location>
</feature>
<keyword evidence="7" id="KW-0458">Lysosome</keyword>
<comment type="catalytic activity">
    <reaction evidence="17">
        <text>L-arginyl-glycine(out) = L-arginyl-glycine(in)</text>
        <dbReference type="Rhea" id="RHEA:79391"/>
        <dbReference type="ChEBI" id="CHEBI:229955"/>
    </reaction>
</comment>
<proteinExistence type="inferred from homology"/>
<sequence length="386" mass="39367">MRHRWGVLAILFLVRLTMAFQFQSVAAVAPLLEKTFGVGLADIGLLIGLYFSPGVLLALPGGAIGARFGDKATALAALALMMTGSMTMALADAWSLQIAGRVIAGIGGVLLSVQLTKMTTDWFAGKEIATAMGIVINSWPAGIALSLLTLPAIGTASGAGAVFLAVCAVIALGFVLMLLYRPPPASAAMAATSASLDRQTVTAVMIAGAIWGLFNVGFAMILSFGPSLLVERGWTVAAAGSVISLALWISAISVPFGGFLADRTGRPLTLLVGGSLALASLLALLTRSSAVVAIVIALGLVSGQPAGPIMSLPARVLAPQTRAIGMGIFLTVFYAAMMLGPAVAGRLAGWTGSAAAALDLGALAVLVCPVLLWLFERVASRRTRPA</sequence>
<dbReference type="RefSeq" id="WP_284275779.1">
    <property type="nucleotide sequence ID" value="NZ_BSOW01000059.1"/>
</dbReference>
<comment type="catalytic activity">
    <reaction evidence="16">
        <text>L-lysyl-L-lysine(out) = L-lysyl-L-lysine(in)</text>
        <dbReference type="Rhea" id="RHEA:79403"/>
        <dbReference type="ChEBI" id="CHEBI:229956"/>
    </reaction>
</comment>
<keyword evidence="4 25" id="KW-0812">Transmembrane</keyword>
<evidence type="ECO:0000256" key="25">
    <source>
        <dbReference type="SAM" id="Phobius"/>
    </source>
</evidence>
<feature type="transmembrane region" description="Helical" evidence="25">
    <location>
        <begin position="159"/>
        <end position="180"/>
    </location>
</feature>
<dbReference type="InterPro" id="IPR020846">
    <property type="entry name" value="MFS_dom"/>
</dbReference>
<comment type="function">
    <text evidence="23">Lysosomal dipeptide uniporter that selectively exports lysine, arginine or histidine-containing dipeptides with a net positive charge from the lysosome lumen into the cytosol. Could play a role in a specific type of protein O-glycosylation indirectly regulating macrophages migration and tissue invasion. Also essential for liver homeostasis.</text>
</comment>
<comment type="catalytic activity">
    <reaction evidence="9">
        <text>L-histidyl-glycine(out) = L-histidyl-glycine(in)</text>
        <dbReference type="Rhea" id="RHEA:79395"/>
        <dbReference type="ChEBI" id="CHEBI:229957"/>
    </reaction>
</comment>
<evidence type="ECO:0000256" key="19">
    <source>
        <dbReference type="ARBA" id="ARBA00044919"/>
    </source>
</evidence>
<comment type="caution">
    <text evidence="27">The sequence shown here is derived from an EMBL/GenBank/DDBJ whole genome shotgun (WGS) entry which is preliminary data.</text>
</comment>
<evidence type="ECO:0000256" key="6">
    <source>
        <dbReference type="ARBA" id="ARBA00023136"/>
    </source>
</evidence>
<evidence type="ECO:0000256" key="14">
    <source>
        <dbReference type="ARBA" id="ARBA00044898"/>
    </source>
</evidence>
<dbReference type="SUPFAM" id="SSF103473">
    <property type="entry name" value="MFS general substrate transporter"/>
    <property type="match status" value="1"/>
</dbReference>
<gene>
    <name evidence="27" type="ORF">GCM10007857_86740</name>
</gene>
<evidence type="ECO:0000256" key="11">
    <source>
        <dbReference type="ARBA" id="ARBA00044884"/>
    </source>
</evidence>
<evidence type="ECO:0000256" key="10">
    <source>
        <dbReference type="ARBA" id="ARBA00044881"/>
    </source>
</evidence>
<evidence type="ECO:0000313" key="27">
    <source>
        <dbReference type="EMBL" id="GLR91956.1"/>
    </source>
</evidence>
<evidence type="ECO:0000313" key="28">
    <source>
        <dbReference type="Proteomes" id="UP001156905"/>
    </source>
</evidence>
<dbReference type="PROSITE" id="PS50850">
    <property type="entry name" value="MFS"/>
    <property type="match status" value="1"/>
</dbReference>
<comment type="similarity">
    <text evidence="2">Belongs to the major facilitator superfamily.</text>
</comment>
<dbReference type="PANTHER" id="PTHR23512:SF3">
    <property type="entry name" value="MAJOR FACILITATOR SUPERFAMILY DOMAIN-CONTAINING PROTEIN 1"/>
    <property type="match status" value="1"/>
</dbReference>
<evidence type="ECO:0000256" key="23">
    <source>
        <dbReference type="ARBA" id="ARBA00045709"/>
    </source>
</evidence>
<feature type="transmembrane region" description="Helical" evidence="25">
    <location>
        <begin position="36"/>
        <end position="60"/>
    </location>
</feature>
<evidence type="ECO:0000256" key="18">
    <source>
        <dbReference type="ARBA" id="ARBA00044912"/>
    </source>
</evidence>
<dbReference type="InterPro" id="IPR011701">
    <property type="entry name" value="MFS"/>
</dbReference>
<feature type="transmembrane region" description="Helical" evidence="25">
    <location>
        <begin position="291"/>
        <end position="312"/>
    </location>
</feature>
<feature type="transmembrane region" description="Helical" evidence="25">
    <location>
        <begin position="97"/>
        <end position="116"/>
    </location>
</feature>
<comment type="subcellular location">
    <subcellularLocation>
        <location evidence="1">Lysosome membrane</location>
        <topology evidence="1">Multi-pass membrane protein</topology>
    </subcellularLocation>
</comment>
<evidence type="ECO:0000256" key="17">
    <source>
        <dbReference type="ARBA" id="ARBA00044903"/>
    </source>
</evidence>
<feature type="transmembrane region" description="Helical" evidence="25">
    <location>
        <begin position="201"/>
        <end position="224"/>
    </location>
</feature>
<evidence type="ECO:0000256" key="3">
    <source>
        <dbReference type="ARBA" id="ARBA00022448"/>
    </source>
</evidence>
<evidence type="ECO:0000256" key="2">
    <source>
        <dbReference type="ARBA" id="ARBA00008335"/>
    </source>
</evidence>